<name>A0ABC8TAC8_9AQUA</name>
<keyword evidence="2" id="KW-1185">Reference proteome</keyword>
<accession>A0ABC8TAC8</accession>
<comment type="caution">
    <text evidence="1">The sequence shown here is derived from an EMBL/GenBank/DDBJ whole genome shotgun (WGS) entry which is preliminary data.</text>
</comment>
<sequence length="75" mass="8219">MKASSLIGACGFTVEFDRGLVFWLVASMSVKASSSIDGEAREAERGESLGASEASAEEEVFLLWGSCWLTKRRWK</sequence>
<dbReference type="EMBL" id="CAUOFW020004606">
    <property type="protein sequence ID" value="CAK9166384.1"/>
    <property type="molecule type" value="Genomic_DNA"/>
</dbReference>
<evidence type="ECO:0000313" key="1">
    <source>
        <dbReference type="EMBL" id="CAK9166384.1"/>
    </source>
</evidence>
<protein>
    <submittedName>
        <fullName evidence="1">Uncharacterized protein</fullName>
    </submittedName>
</protein>
<dbReference type="AlphaFoldDB" id="A0ABC8TAC8"/>
<gene>
    <name evidence="1" type="ORF">ILEXP_LOCUS35601</name>
</gene>
<reference evidence="1 2" key="1">
    <citation type="submission" date="2024-02" db="EMBL/GenBank/DDBJ databases">
        <authorList>
            <person name="Vignale AGUSTIN F."/>
            <person name="Sosa J E."/>
            <person name="Modenutti C."/>
        </authorList>
    </citation>
    <scope>NUCLEOTIDE SEQUENCE [LARGE SCALE GENOMIC DNA]</scope>
</reference>
<dbReference type="Proteomes" id="UP001642360">
    <property type="component" value="Unassembled WGS sequence"/>
</dbReference>
<evidence type="ECO:0000313" key="2">
    <source>
        <dbReference type="Proteomes" id="UP001642360"/>
    </source>
</evidence>
<proteinExistence type="predicted"/>
<feature type="non-terminal residue" evidence="1">
    <location>
        <position position="75"/>
    </location>
</feature>
<organism evidence="1 2">
    <name type="scientific">Ilex paraguariensis</name>
    <name type="common">yerba mate</name>
    <dbReference type="NCBI Taxonomy" id="185542"/>
    <lineage>
        <taxon>Eukaryota</taxon>
        <taxon>Viridiplantae</taxon>
        <taxon>Streptophyta</taxon>
        <taxon>Embryophyta</taxon>
        <taxon>Tracheophyta</taxon>
        <taxon>Spermatophyta</taxon>
        <taxon>Magnoliopsida</taxon>
        <taxon>eudicotyledons</taxon>
        <taxon>Gunneridae</taxon>
        <taxon>Pentapetalae</taxon>
        <taxon>asterids</taxon>
        <taxon>campanulids</taxon>
        <taxon>Aquifoliales</taxon>
        <taxon>Aquifoliaceae</taxon>
        <taxon>Ilex</taxon>
    </lineage>
</organism>